<sequence length="628" mass="68891">MLRFHGIDTVWRASPLVGIGRVPGMRNPHPARPQYLGRLGPFPETARNRYQFGLRLVQPTRLFRSMPQRFQSLPVMVSTPSAPGTDSGPRLARPVPRRPRCPPGHFDGPFQKRRCPVRDHHATNDSIEHTPPPPPLRRQVASIWSLPGVAMSQTVRTEASLNPDYRTASCPAPSLPLSASLLDEHETLDDSRTDAILDCSPHSVPVTESSSLPLARLARTRTGPGTTAFAAEPRIRAIPAFAEVSKSLPYLFDAPPSTAETEDLEHELEALSVHPKSFASSADAAQDKIYGTEPAKKTLSAVTPSPNPNSSPAPFLFGTPPLRSSEDLQSPPTLKKSILPGTVAFGSPNSGNINPRRPLEGTIKLKPQNRNSSLLRRQTWLPSPKISGHDTHASIFSDPHDSPRAPLVAGSIGDDDFWNCVPENQLPQKPTVVYSYNHAAFRPWTPIPVRPPTEHQAAQTPERSTVREFSVEELGVSSSIFGTPTKQTKKKTSYNAGTNDSFSPVHKMPSGNKEDACMLSSDSVKDVHPQSIWFRSTAASERRSEIHGFPQTIKSTSVTSAANHIQESNSNDQCHAFTNQRQSMTTSSHLQVPSIAPKEFQRPTTIRSLHTHCDSHQQMSDLPLTNLK</sequence>
<dbReference type="RefSeq" id="XP_002186318.1">
    <property type="nucleotide sequence ID" value="XM_002186282.1"/>
</dbReference>
<organism evidence="2 3">
    <name type="scientific">Phaeodactylum tricornutum (strain CCAP 1055/1)</name>
    <dbReference type="NCBI Taxonomy" id="556484"/>
    <lineage>
        <taxon>Eukaryota</taxon>
        <taxon>Sar</taxon>
        <taxon>Stramenopiles</taxon>
        <taxon>Ochrophyta</taxon>
        <taxon>Bacillariophyta</taxon>
        <taxon>Bacillariophyceae</taxon>
        <taxon>Bacillariophycidae</taxon>
        <taxon>Naviculales</taxon>
        <taxon>Phaeodactylaceae</taxon>
        <taxon>Phaeodactylum</taxon>
    </lineage>
</organism>
<feature type="compositionally biased region" description="Polar residues" evidence="1">
    <location>
        <begin position="493"/>
        <end position="502"/>
    </location>
</feature>
<dbReference type="Proteomes" id="UP000000759">
    <property type="component" value="Chromosome 3"/>
</dbReference>
<feature type="region of interest" description="Disordered" evidence="1">
    <location>
        <begin position="76"/>
        <end position="115"/>
    </location>
</feature>
<gene>
    <name evidence="2" type="ORF">PHATR_43879</name>
</gene>
<protein>
    <submittedName>
        <fullName evidence="2">Uncharacterized protein</fullName>
    </submittedName>
</protein>
<dbReference type="HOGENOM" id="CLU_484394_0_0_1"/>
<accession>B5Y4M5</accession>
<dbReference type="GeneID" id="7204338"/>
<feature type="region of interest" description="Disordered" evidence="1">
    <location>
        <begin position="298"/>
        <end position="377"/>
    </location>
</feature>
<reference evidence="2 3" key="1">
    <citation type="journal article" date="2008" name="Nature">
        <title>The Phaeodactylum genome reveals the evolutionary history of diatom genomes.</title>
        <authorList>
            <person name="Bowler C."/>
            <person name="Allen A.E."/>
            <person name="Badger J.H."/>
            <person name="Grimwood J."/>
            <person name="Jabbari K."/>
            <person name="Kuo A."/>
            <person name="Maheswari U."/>
            <person name="Martens C."/>
            <person name="Maumus F."/>
            <person name="Otillar R.P."/>
            <person name="Rayko E."/>
            <person name="Salamov A."/>
            <person name="Vandepoele K."/>
            <person name="Beszteri B."/>
            <person name="Gruber A."/>
            <person name="Heijde M."/>
            <person name="Katinka M."/>
            <person name="Mock T."/>
            <person name="Valentin K."/>
            <person name="Verret F."/>
            <person name="Berges J.A."/>
            <person name="Brownlee C."/>
            <person name="Cadoret J.P."/>
            <person name="Chiovitti A."/>
            <person name="Choi C.J."/>
            <person name="Coesel S."/>
            <person name="De Martino A."/>
            <person name="Detter J.C."/>
            <person name="Durkin C."/>
            <person name="Falciatore A."/>
            <person name="Fournet J."/>
            <person name="Haruta M."/>
            <person name="Huysman M.J."/>
            <person name="Jenkins B.D."/>
            <person name="Jiroutova K."/>
            <person name="Jorgensen R.E."/>
            <person name="Joubert Y."/>
            <person name="Kaplan A."/>
            <person name="Kroger N."/>
            <person name="Kroth P.G."/>
            <person name="La Roche J."/>
            <person name="Lindquist E."/>
            <person name="Lommer M."/>
            <person name="Martin-Jezequel V."/>
            <person name="Lopez P.J."/>
            <person name="Lucas S."/>
            <person name="Mangogna M."/>
            <person name="McGinnis K."/>
            <person name="Medlin L.K."/>
            <person name="Montsant A."/>
            <person name="Oudot-Le Secq M.P."/>
            <person name="Napoli C."/>
            <person name="Obornik M."/>
            <person name="Parker M.S."/>
            <person name="Petit J.L."/>
            <person name="Porcel B.M."/>
            <person name="Poulsen N."/>
            <person name="Robison M."/>
            <person name="Rychlewski L."/>
            <person name="Rynearson T.A."/>
            <person name="Schmutz J."/>
            <person name="Shapiro H."/>
            <person name="Siaut M."/>
            <person name="Stanley M."/>
            <person name="Sussman M.R."/>
            <person name="Taylor A.R."/>
            <person name="Vardi A."/>
            <person name="von Dassow P."/>
            <person name="Vyverman W."/>
            <person name="Willis A."/>
            <person name="Wyrwicz L.S."/>
            <person name="Rokhsar D.S."/>
            <person name="Weissenbach J."/>
            <person name="Armbrust E.V."/>
            <person name="Green B.R."/>
            <person name="Van de Peer Y."/>
            <person name="Grigoriev I.V."/>
        </authorList>
    </citation>
    <scope>NUCLEOTIDE SEQUENCE [LARGE SCALE GENOMIC DNA]</scope>
    <source>
        <strain evidence="2 3">CCAP 1055/1</strain>
    </source>
</reference>
<feature type="region of interest" description="Disordered" evidence="1">
    <location>
        <begin position="480"/>
        <end position="506"/>
    </location>
</feature>
<reference evidence="3" key="2">
    <citation type="submission" date="2008-08" db="EMBL/GenBank/DDBJ databases">
        <authorList>
            <consortium name="Diatom Consortium"/>
            <person name="Grigoriev I."/>
            <person name="Grimwood J."/>
            <person name="Kuo A."/>
            <person name="Otillar R.P."/>
            <person name="Salamov A."/>
            <person name="Detter J.C."/>
            <person name="Lindquist E."/>
            <person name="Shapiro H."/>
            <person name="Lucas S."/>
            <person name="Glavina del Rio T."/>
            <person name="Pitluck S."/>
            <person name="Rokhsar D."/>
            <person name="Bowler C."/>
        </authorList>
    </citation>
    <scope>GENOME REANNOTATION</scope>
    <source>
        <strain evidence="3">CCAP 1055/1</strain>
    </source>
</reference>
<dbReference type="KEGG" id="pti:PHATR_43879"/>
<keyword evidence="3" id="KW-1185">Reference proteome</keyword>
<evidence type="ECO:0000256" key="1">
    <source>
        <dbReference type="SAM" id="MobiDB-lite"/>
    </source>
</evidence>
<dbReference type="InParanoid" id="B5Y4M5"/>
<dbReference type="PaxDb" id="2850-Phatr43879"/>
<dbReference type="EMBL" id="CP001142">
    <property type="protein sequence ID" value="ACI65788.1"/>
    <property type="molecule type" value="Genomic_DNA"/>
</dbReference>
<dbReference type="AlphaFoldDB" id="B5Y4M5"/>
<name>B5Y4M5_PHATC</name>
<evidence type="ECO:0000313" key="2">
    <source>
        <dbReference type="EMBL" id="ACI65788.1"/>
    </source>
</evidence>
<proteinExistence type="predicted"/>
<evidence type="ECO:0000313" key="3">
    <source>
        <dbReference type="Proteomes" id="UP000000759"/>
    </source>
</evidence>